<dbReference type="AlphaFoldDB" id="A0AAE3QS73"/>
<name>A0AAE3QS73_9BACT</name>
<dbReference type="SUPFAM" id="SSF50939">
    <property type="entry name" value="Sialidases"/>
    <property type="match status" value="1"/>
</dbReference>
<dbReference type="Pfam" id="PF02012">
    <property type="entry name" value="BNR"/>
    <property type="match status" value="1"/>
</dbReference>
<evidence type="ECO:0000313" key="1">
    <source>
        <dbReference type="EMBL" id="MDJ1484477.1"/>
    </source>
</evidence>
<dbReference type="Gene3D" id="2.130.10.10">
    <property type="entry name" value="YVTN repeat-like/Quinoprotein amine dehydrogenase"/>
    <property type="match status" value="2"/>
</dbReference>
<dbReference type="RefSeq" id="WP_313985837.1">
    <property type="nucleotide sequence ID" value="NZ_JASJOS010000015.1"/>
</dbReference>
<sequence>MKYILLFFVCQVTFAQWIVQNSNTQASFRTVSAIDKNTCWVSGSGGTVLRTLDGGTSWQKLTVPNTDQLDFRDIHAFDSQTAIIMSAGDGSEGKAKLYKTIDGGASWKLVYSIDQKGVFFDSIDFWDRQHGIAFSDPIDGKFYIIVTSDGGDTWKRVNSENIPAVKDGEAAFAASGTALVVQGNTNAWIGTGGENGGRVFYSTDQGQTWQVSETTIKAGKTSGIFGVRFLDAKTGIAIGGNYEDVKEAFLNVNVTKDGGKTWTAASQTIPAGLKEGVAIYNKNTLIAVGPSGTCYSTNWGKTWTKIDESALHAVSFVGKSGWAVGGKGQIVKFNDAILNQGAK</sequence>
<dbReference type="PANTHER" id="PTHR47199">
    <property type="entry name" value="PHOTOSYSTEM II STABILITY/ASSEMBLY FACTOR HCF136, CHLOROPLASTIC"/>
    <property type="match status" value="1"/>
</dbReference>
<evidence type="ECO:0000313" key="2">
    <source>
        <dbReference type="Proteomes" id="UP001241110"/>
    </source>
</evidence>
<reference evidence="1" key="1">
    <citation type="submission" date="2023-05" db="EMBL/GenBank/DDBJ databases">
        <authorList>
            <person name="Zhang X."/>
        </authorList>
    </citation>
    <scope>NUCLEOTIDE SEQUENCE</scope>
    <source>
        <strain evidence="1">YF14B1</strain>
    </source>
</reference>
<proteinExistence type="predicted"/>
<dbReference type="InterPro" id="IPR002860">
    <property type="entry name" value="BNR_rpt"/>
</dbReference>
<dbReference type="EMBL" id="JASJOS010000015">
    <property type="protein sequence ID" value="MDJ1484477.1"/>
    <property type="molecule type" value="Genomic_DNA"/>
</dbReference>
<dbReference type="PANTHER" id="PTHR47199:SF2">
    <property type="entry name" value="PHOTOSYSTEM II STABILITY_ASSEMBLY FACTOR HCF136, CHLOROPLASTIC"/>
    <property type="match status" value="1"/>
</dbReference>
<dbReference type="InterPro" id="IPR015943">
    <property type="entry name" value="WD40/YVTN_repeat-like_dom_sf"/>
</dbReference>
<dbReference type="Proteomes" id="UP001241110">
    <property type="component" value="Unassembled WGS sequence"/>
</dbReference>
<gene>
    <name evidence="1" type="ORF">QNI16_28525</name>
</gene>
<dbReference type="SUPFAM" id="SSF110296">
    <property type="entry name" value="Oligoxyloglucan reducing end-specific cellobiohydrolase"/>
    <property type="match status" value="1"/>
</dbReference>
<organism evidence="1 2">
    <name type="scientific">Xanthocytophaga flava</name>
    <dbReference type="NCBI Taxonomy" id="3048013"/>
    <lineage>
        <taxon>Bacteria</taxon>
        <taxon>Pseudomonadati</taxon>
        <taxon>Bacteroidota</taxon>
        <taxon>Cytophagia</taxon>
        <taxon>Cytophagales</taxon>
        <taxon>Rhodocytophagaceae</taxon>
        <taxon>Xanthocytophaga</taxon>
    </lineage>
</organism>
<dbReference type="CDD" id="cd15482">
    <property type="entry name" value="Sialidase_non-viral"/>
    <property type="match status" value="1"/>
</dbReference>
<dbReference type="InterPro" id="IPR036278">
    <property type="entry name" value="Sialidase_sf"/>
</dbReference>
<comment type="caution">
    <text evidence="1">The sequence shown here is derived from an EMBL/GenBank/DDBJ whole genome shotgun (WGS) entry which is preliminary data.</text>
</comment>
<accession>A0AAE3QS73</accession>
<protein>
    <submittedName>
        <fullName evidence="1">Oxidoreductase</fullName>
    </submittedName>
</protein>